<dbReference type="PANTHER" id="PTHR43355">
    <property type="entry name" value="FLAVIN REDUCTASE (NADPH)"/>
    <property type="match status" value="1"/>
</dbReference>
<dbReference type="SUPFAM" id="SSF51735">
    <property type="entry name" value="NAD(P)-binding Rossmann-fold domains"/>
    <property type="match status" value="1"/>
</dbReference>
<dbReference type="OrthoDB" id="7352421at2"/>
<evidence type="ECO:0000313" key="4">
    <source>
        <dbReference type="Proteomes" id="UP000053096"/>
    </source>
</evidence>
<sequence>MKVALIGITGRVGSRLADELLRRGHQVTGIARQPADAAPRQGLTVKQGDAAAPAALAPLLAGHDAVISAGRFESMDAAALLAAVKQAGVPRLLVVGGAGSLEVAPGRALIDTPEFPAAYKPEASAGVRFLRTLRGETAVDWTFLSPAALFEPGARTGHFRLGGDQLMADASGNSHISMEDYAIALVDELETPRHSRQRFSVAY</sequence>
<name>A0A0J6C7C6_9BORD</name>
<dbReference type="Gene3D" id="3.40.50.720">
    <property type="entry name" value="NAD(P)-binding Rossmann-like Domain"/>
    <property type="match status" value="1"/>
</dbReference>
<keyword evidence="5" id="KW-1185">Reference proteome</keyword>
<dbReference type="Pfam" id="PF13460">
    <property type="entry name" value="NAD_binding_10"/>
    <property type="match status" value="1"/>
</dbReference>
<evidence type="ECO:0000313" key="3">
    <source>
        <dbReference type="EMBL" id="CUI65162.1"/>
    </source>
</evidence>
<dbReference type="InterPro" id="IPR016040">
    <property type="entry name" value="NAD(P)-bd_dom"/>
</dbReference>
<evidence type="ECO:0000259" key="1">
    <source>
        <dbReference type="Pfam" id="PF13460"/>
    </source>
</evidence>
<gene>
    <name evidence="2" type="ORF">BBN53_00215</name>
    <name evidence="3" type="ORF">ERS370011_01610</name>
</gene>
<evidence type="ECO:0000313" key="5">
    <source>
        <dbReference type="Proteomes" id="UP000092950"/>
    </source>
</evidence>
<dbReference type="GO" id="GO:0016646">
    <property type="term" value="F:oxidoreductase activity, acting on the CH-NH group of donors, NAD or NADP as acceptor"/>
    <property type="evidence" value="ECO:0007669"/>
    <property type="project" value="TreeGrafter"/>
</dbReference>
<dbReference type="EMBL" id="CYTV01000003">
    <property type="protein sequence ID" value="CUI65162.1"/>
    <property type="molecule type" value="Genomic_DNA"/>
</dbReference>
<dbReference type="EMBL" id="CP016440">
    <property type="protein sequence ID" value="ANY14447.1"/>
    <property type="molecule type" value="Genomic_DNA"/>
</dbReference>
<dbReference type="KEGG" id="bpdz:BBN53_00215"/>
<evidence type="ECO:0000313" key="2">
    <source>
        <dbReference type="EMBL" id="ANY14447.1"/>
    </source>
</evidence>
<reference evidence="2 5" key="2">
    <citation type="submission" date="2016-07" db="EMBL/GenBank/DDBJ databases">
        <title>Complete genome sequences of Bordetella pseudohinzii.</title>
        <authorList>
            <person name="Spilker T."/>
            <person name="Darrah R."/>
            <person name="LiPuma J.J."/>
        </authorList>
    </citation>
    <scope>NUCLEOTIDE SEQUENCE [LARGE SCALE GENOMIC DNA]</scope>
    <source>
        <strain evidence="2 5">HI4681</strain>
    </source>
</reference>
<dbReference type="Proteomes" id="UP000092950">
    <property type="component" value="Chromosome"/>
</dbReference>
<dbReference type="InterPro" id="IPR051606">
    <property type="entry name" value="Polyketide_Oxido-like"/>
</dbReference>
<dbReference type="CDD" id="cd05244">
    <property type="entry name" value="BVR-B_like_SDR_a"/>
    <property type="match status" value="1"/>
</dbReference>
<organism evidence="3 4">
    <name type="scientific">Bordetella pseudohinzii</name>
    <dbReference type="NCBI Taxonomy" id="1331258"/>
    <lineage>
        <taxon>Bacteria</taxon>
        <taxon>Pseudomonadati</taxon>
        <taxon>Pseudomonadota</taxon>
        <taxon>Betaproteobacteria</taxon>
        <taxon>Burkholderiales</taxon>
        <taxon>Alcaligenaceae</taxon>
        <taxon>Bordetella</taxon>
    </lineage>
</organism>
<dbReference type="Proteomes" id="UP000053096">
    <property type="component" value="Unassembled WGS sequence"/>
</dbReference>
<proteinExistence type="predicted"/>
<dbReference type="InterPro" id="IPR036291">
    <property type="entry name" value="NAD(P)-bd_dom_sf"/>
</dbReference>
<dbReference type="AlphaFoldDB" id="A0A0J6C7C6"/>
<dbReference type="PANTHER" id="PTHR43355:SF2">
    <property type="entry name" value="FLAVIN REDUCTASE (NADPH)"/>
    <property type="match status" value="1"/>
</dbReference>
<reference evidence="3 4" key="1">
    <citation type="submission" date="2015-09" db="EMBL/GenBank/DDBJ databases">
        <authorList>
            <person name="Jackson K.R."/>
            <person name="Lunt B.L."/>
            <person name="Fisher J.N.B."/>
            <person name="Gardner A.V."/>
            <person name="Bailey M.E."/>
            <person name="Deus L.M."/>
            <person name="Earl A.S."/>
            <person name="Gibby P.D."/>
            <person name="Hartmann K.A."/>
            <person name="Liu J.E."/>
            <person name="Manci A.M."/>
            <person name="Nielsen D.A."/>
            <person name="Solomon M.B."/>
            <person name="Breakwell D.P."/>
            <person name="Burnett S.H."/>
            <person name="Grose J.H."/>
        </authorList>
    </citation>
    <scope>NUCLEOTIDE SEQUENCE [LARGE SCALE GENOMIC DNA]</scope>
    <source>
        <strain evidence="3 4">2789STDY5608636</strain>
    </source>
</reference>
<accession>A0A0J6C7C6</accession>
<protein>
    <submittedName>
        <fullName evidence="2">3-beta hydroxysteroid dehydrogenase</fullName>
    </submittedName>
    <submittedName>
        <fullName evidence="3">Putative NADH-flavin reductase</fullName>
    </submittedName>
</protein>
<accession>A0A0M7EDN1</accession>
<feature type="domain" description="NAD(P)-binding" evidence="1">
    <location>
        <begin position="7"/>
        <end position="192"/>
    </location>
</feature>
<dbReference type="RefSeq" id="WP_043210695.1">
    <property type="nucleotide sequence ID" value="NZ_CAJGUP010000223.1"/>
</dbReference>